<feature type="transmembrane region" description="Helical" evidence="1">
    <location>
        <begin position="386"/>
        <end position="405"/>
    </location>
</feature>
<proteinExistence type="predicted"/>
<protein>
    <recommendedName>
        <fullName evidence="4">Odorant receptor</fullName>
    </recommendedName>
</protein>
<evidence type="ECO:0000313" key="2">
    <source>
        <dbReference type="EMBL" id="KAH9424309.1"/>
    </source>
</evidence>
<evidence type="ECO:0000256" key="1">
    <source>
        <dbReference type="SAM" id="Phobius"/>
    </source>
</evidence>
<reference evidence="2 3" key="1">
    <citation type="journal article" date="2018" name="J. Allergy Clin. Immunol.">
        <title>High-quality assembly of Dermatophagoides pteronyssinus genome and transcriptome reveals a wide range of novel allergens.</title>
        <authorList>
            <person name="Liu X.Y."/>
            <person name="Yang K.Y."/>
            <person name="Wang M.Q."/>
            <person name="Kwok J.S."/>
            <person name="Zeng X."/>
            <person name="Yang Z."/>
            <person name="Xiao X.J."/>
            <person name="Lau C.P."/>
            <person name="Li Y."/>
            <person name="Huang Z.M."/>
            <person name="Ba J.G."/>
            <person name="Yim A.K."/>
            <person name="Ouyang C.Y."/>
            <person name="Ngai S.M."/>
            <person name="Chan T.F."/>
            <person name="Leung E.L."/>
            <person name="Liu L."/>
            <person name="Liu Z.G."/>
            <person name="Tsui S.K."/>
        </authorList>
    </citation>
    <scope>NUCLEOTIDE SEQUENCE [LARGE SCALE GENOMIC DNA]</scope>
    <source>
        <strain evidence="2">Derp</strain>
    </source>
</reference>
<accession>A0ABQ8JNX9</accession>
<dbReference type="EMBL" id="NJHN03000029">
    <property type="protein sequence ID" value="KAH9424309.1"/>
    <property type="molecule type" value="Genomic_DNA"/>
</dbReference>
<feature type="transmembrane region" description="Helical" evidence="1">
    <location>
        <begin position="63"/>
        <end position="83"/>
    </location>
</feature>
<keyword evidence="1" id="KW-0472">Membrane</keyword>
<feature type="transmembrane region" description="Helical" evidence="1">
    <location>
        <begin position="170"/>
        <end position="195"/>
    </location>
</feature>
<dbReference type="Proteomes" id="UP000887458">
    <property type="component" value="Unassembled WGS sequence"/>
</dbReference>
<sequence length="412" mass="50084">MFTIVKNYFYIYMKTINNWSNQLSLANPSYRLIQLMIQSKLIPHKSFKHFIDNHYDQKQFKRMFNLLCFIQILLIIRFIASIILPYELAIKIVQPLFSSDANYRAFSLALTEKLFAPIICLYDEHEKFRENFLKAKQRQQQHLTTNNPLFVKKFNHNNDKQQKSYLRLCFFINLMMTLLKFSMILSTFIWIIITIVDFIISNQIDNNNGYTLITIIIWFIWELITIITGSIIYIFGTIATQFFIVTVIRWNLQYKKIDEKFQSQRMIYNYKNNNHIKCINNSFIIFRQLVKINQQILSTSKQTIIIVESFYSLFTIMLYSLFFQLKYLYIFVFIFINSRLNQSRFNRKKFLHYSIFQFHWIELSYQLEDNQIGFDCGHKFIFTFKIIFKFIIYFLFNAFIFINLFRNYIFSE</sequence>
<keyword evidence="1" id="KW-1133">Transmembrane helix</keyword>
<evidence type="ECO:0008006" key="4">
    <source>
        <dbReference type="Google" id="ProtNLM"/>
    </source>
</evidence>
<name>A0ABQ8JNX9_DERPT</name>
<comment type="caution">
    <text evidence="2">The sequence shown here is derived from an EMBL/GenBank/DDBJ whole genome shotgun (WGS) entry which is preliminary data.</text>
</comment>
<feature type="transmembrane region" description="Helical" evidence="1">
    <location>
        <begin position="215"/>
        <end position="248"/>
    </location>
</feature>
<organism evidence="2 3">
    <name type="scientific">Dermatophagoides pteronyssinus</name>
    <name type="common">European house dust mite</name>
    <dbReference type="NCBI Taxonomy" id="6956"/>
    <lineage>
        <taxon>Eukaryota</taxon>
        <taxon>Metazoa</taxon>
        <taxon>Ecdysozoa</taxon>
        <taxon>Arthropoda</taxon>
        <taxon>Chelicerata</taxon>
        <taxon>Arachnida</taxon>
        <taxon>Acari</taxon>
        <taxon>Acariformes</taxon>
        <taxon>Sarcoptiformes</taxon>
        <taxon>Astigmata</taxon>
        <taxon>Psoroptidia</taxon>
        <taxon>Analgoidea</taxon>
        <taxon>Pyroglyphidae</taxon>
        <taxon>Dermatophagoidinae</taxon>
        <taxon>Dermatophagoides</taxon>
    </lineage>
</organism>
<feature type="transmembrane region" description="Helical" evidence="1">
    <location>
        <begin position="310"/>
        <end position="336"/>
    </location>
</feature>
<gene>
    <name evidence="2" type="ORF">DERP_004491</name>
</gene>
<keyword evidence="1" id="KW-0812">Transmembrane</keyword>
<keyword evidence="3" id="KW-1185">Reference proteome</keyword>
<evidence type="ECO:0000313" key="3">
    <source>
        <dbReference type="Proteomes" id="UP000887458"/>
    </source>
</evidence>
<reference evidence="2 3" key="2">
    <citation type="journal article" date="2022" name="Mol. Biol. Evol.">
        <title>Comparative Genomics Reveals Insights into the Divergent Evolution of Astigmatic Mites and Household Pest Adaptations.</title>
        <authorList>
            <person name="Xiong Q."/>
            <person name="Wan A.T."/>
            <person name="Liu X."/>
            <person name="Fung C.S."/>
            <person name="Xiao X."/>
            <person name="Malainual N."/>
            <person name="Hou J."/>
            <person name="Wang L."/>
            <person name="Wang M."/>
            <person name="Yang K.Y."/>
            <person name="Cui Y."/>
            <person name="Leung E.L."/>
            <person name="Nong W."/>
            <person name="Shin S.K."/>
            <person name="Au S.W."/>
            <person name="Jeong K.Y."/>
            <person name="Chew F.T."/>
            <person name="Hui J.H."/>
            <person name="Leung T.F."/>
            <person name="Tungtrongchitr A."/>
            <person name="Zhong N."/>
            <person name="Liu Z."/>
            <person name="Tsui S.K."/>
        </authorList>
    </citation>
    <scope>NUCLEOTIDE SEQUENCE [LARGE SCALE GENOMIC DNA]</scope>
    <source>
        <strain evidence="2">Derp</strain>
    </source>
</reference>